<feature type="transmembrane region" description="Helical" evidence="13">
    <location>
        <begin position="65"/>
        <end position="92"/>
    </location>
</feature>
<dbReference type="PANTHER" id="PTHR43867:SF5">
    <property type="entry name" value="GLUCANS BIOSYNTHESIS GLUCOSYLTRANSFERASE H"/>
    <property type="match status" value="1"/>
</dbReference>
<dbReference type="CDD" id="cd04191">
    <property type="entry name" value="Glucan_BSP_MdoH"/>
    <property type="match status" value="1"/>
</dbReference>
<dbReference type="Gene3D" id="3.90.550.10">
    <property type="entry name" value="Spore Coat Polysaccharide Biosynthesis Protein SpsA, Chain A"/>
    <property type="match status" value="1"/>
</dbReference>
<feature type="transmembrane region" description="Helical" evidence="13">
    <location>
        <begin position="438"/>
        <end position="461"/>
    </location>
</feature>
<keyword evidence="10 13" id="KW-1133">Transmembrane helix</keyword>
<organism evidence="15 16">
    <name type="scientific">Anaeromyxobacter diazotrophicus</name>
    <dbReference type="NCBI Taxonomy" id="2590199"/>
    <lineage>
        <taxon>Bacteria</taxon>
        <taxon>Pseudomonadati</taxon>
        <taxon>Myxococcota</taxon>
        <taxon>Myxococcia</taxon>
        <taxon>Myxococcales</taxon>
        <taxon>Cystobacterineae</taxon>
        <taxon>Anaeromyxobacteraceae</taxon>
        <taxon>Anaeromyxobacter</taxon>
    </lineage>
</organism>
<comment type="similarity">
    <text evidence="3">Belongs to the glycosyltransferase 2 family. OpgH subfamily.</text>
</comment>
<dbReference type="EMBL" id="BJTG01000003">
    <property type="protein sequence ID" value="GEJ56549.1"/>
    <property type="molecule type" value="Genomic_DNA"/>
</dbReference>
<evidence type="ECO:0000256" key="7">
    <source>
        <dbReference type="ARBA" id="ARBA00022676"/>
    </source>
</evidence>
<keyword evidence="9 13" id="KW-0812">Transmembrane</keyword>
<evidence type="ECO:0000313" key="15">
    <source>
        <dbReference type="EMBL" id="GEJ56549.1"/>
    </source>
</evidence>
<keyword evidence="11 13" id="KW-0472">Membrane</keyword>
<name>A0A7I9VK33_9BACT</name>
<reference evidence="16" key="1">
    <citation type="journal article" date="2020" name="Appl. Environ. Microbiol.">
        <title>Diazotrophic Anaeromyxobacter Isolates from Soils.</title>
        <authorList>
            <person name="Masuda Y."/>
            <person name="Yamanaka H."/>
            <person name="Xu Z.X."/>
            <person name="Shiratori Y."/>
            <person name="Aono T."/>
            <person name="Amachi S."/>
            <person name="Senoo K."/>
            <person name="Itoh H."/>
        </authorList>
    </citation>
    <scope>NUCLEOTIDE SEQUENCE [LARGE SCALE GENOMIC DNA]</scope>
    <source>
        <strain evidence="16">R267</strain>
    </source>
</reference>
<evidence type="ECO:0000256" key="6">
    <source>
        <dbReference type="ARBA" id="ARBA00022519"/>
    </source>
</evidence>
<evidence type="ECO:0000256" key="1">
    <source>
        <dbReference type="ARBA" id="ARBA00004429"/>
    </source>
</evidence>
<keyword evidence="16" id="KW-1185">Reference proteome</keyword>
<keyword evidence="5" id="KW-1003">Cell membrane</keyword>
<comment type="caution">
    <text evidence="15">The sequence shown here is derived from an EMBL/GenBank/DDBJ whole genome shotgun (WGS) entry which is preliminary data.</text>
</comment>
<feature type="transmembrane region" description="Helical" evidence="13">
    <location>
        <begin position="473"/>
        <end position="497"/>
    </location>
</feature>
<evidence type="ECO:0000256" key="2">
    <source>
        <dbReference type="ARBA" id="ARBA00005001"/>
    </source>
</evidence>
<sequence>MPPERPRPMPSQALGRFDGASRRRPRDPRRARTPAWRRAAVFGAALALAGYAIEEMWRALAVGHLTPVAVAVLALFAVNFAWISLPLVTSLVGFARVVTRRREGAPADRPLRTRTALLLPTYNEDPARVAAALEAMGRDLAARGAGRAFDLFLLSDTTRGDVALAELEAVRLLRRRLEGAVRVFYRRRARNVAHKPGNIRDFCERWGGAYDHLLVLDADSLMDGATLVALAQRMEDDPDAGLIQTLPRLHRGTTLLARVQQFAGSVYGALLGDGLAWWTGSEGNFWGHNAILRTEAFLACAGLPVLPGEPPFGGFILSHDFVEAALLRRGGWKVTIAADLAGSYEEGPSSILDLAVRDRRWCQGNLQHARVLGAKGLHWLSRLHFVAGIMSYLSSPIWLLFVISALALGVQYESARQQYFSHVQTLFPLWPRIDPERAVRLFALTLGVLFGPKVLGFLSVVVRPGRRRAHGGLLLATLGFALEVVVSALIAPIQALIHCGLVADVLRGRSSGWRAQRREGASLAWPEALRAHRWHALVGLALALVAWSISWQMAAWLAPAALGLVLAAPLSKLVASGAVGRAVRRAGLLRTPEETRTPPIARAVELVLPAYRAALAETPDLASVVEDPRLLQRHLALTDRAPSGGGGAFDPVEAVAEKKIREAGTVAEAIAALTFEERGRVQARPALLRLLATVRARAERRADAGASGAASWWGLPRPQLDLPVDARDLG</sequence>
<dbReference type="InterPro" id="IPR001173">
    <property type="entry name" value="Glyco_trans_2-like"/>
</dbReference>
<dbReference type="InterPro" id="IPR050321">
    <property type="entry name" value="Glycosyltr_2/OpgH_subfam"/>
</dbReference>
<feature type="transmembrane region" description="Helical" evidence="13">
    <location>
        <begin position="35"/>
        <end position="53"/>
    </location>
</feature>
<feature type="transmembrane region" description="Helical" evidence="13">
    <location>
        <begin position="385"/>
        <end position="410"/>
    </location>
</feature>
<dbReference type="SUPFAM" id="SSF53448">
    <property type="entry name" value="Nucleotide-diphospho-sugar transferases"/>
    <property type="match status" value="1"/>
</dbReference>
<evidence type="ECO:0000256" key="8">
    <source>
        <dbReference type="ARBA" id="ARBA00022679"/>
    </source>
</evidence>
<dbReference type="GO" id="GO:0005886">
    <property type="term" value="C:plasma membrane"/>
    <property type="evidence" value="ECO:0007669"/>
    <property type="project" value="UniProtKB-SubCell"/>
</dbReference>
<keyword evidence="7" id="KW-0328">Glycosyltransferase</keyword>
<dbReference type="GO" id="GO:0016758">
    <property type="term" value="F:hexosyltransferase activity"/>
    <property type="evidence" value="ECO:0007669"/>
    <property type="project" value="TreeGrafter"/>
</dbReference>
<gene>
    <name evidence="15" type="primary">opgH</name>
    <name evidence="15" type="ORF">AMYX_12900</name>
</gene>
<evidence type="ECO:0000256" key="5">
    <source>
        <dbReference type="ARBA" id="ARBA00022475"/>
    </source>
</evidence>
<dbReference type="NCBIfam" id="NF003958">
    <property type="entry name" value="PRK05454.2-1"/>
    <property type="match status" value="1"/>
</dbReference>
<feature type="compositionally biased region" description="Basic residues" evidence="12">
    <location>
        <begin position="22"/>
        <end position="32"/>
    </location>
</feature>
<evidence type="ECO:0000256" key="3">
    <source>
        <dbReference type="ARBA" id="ARBA00009337"/>
    </source>
</evidence>
<evidence type="ECO:0000256" key="10">
    <source>
        <dbReference type="ARBA" id="ARBA00022989"/>
    </source>
</evidence>
<evidence type="ECO:0000256" key="11">
    <source>
        <dbReference type="ARBA" id="ARBA00023136"/>
    </source>
</evidence>
<dbReference type="Proteomes" id="UP000503640">
    <property type="component" value="Unassembled WGS sequence"/>
</dbReference>
<evidence type="ECO:0000256" key="13">
    <source>
        <dbReference type="SAM" id="Phobius"/>
    </source>
</evidence>
<keyword evidence="6" id="KW-0997">Cell inner membrane</keyword>
<proteinExistence type="inferred from homology"/>
<dbReference type="NCBIfam" id="NF003962">
    <property type="entry name" value="PRK05454.2-5"/>
    <property type="match status" value="1"/>
</dbReference>
<dbReference type="InterPro" id="IPR029044">
    <property type="entry name" value="Nucleotide-diphossugar_trans"/>
</dbReference>
<evidence type="ECO:0000259" key="14">
    <source>
        <dbReference type="Pfam" id="PF13632"/>
    </source>
</evidence>
<evidence type="ECO:0000313" key="16">
    <source>
        <dbReference type="Proteomes" id="UP000503640"/>
    </source>
</evidence>
<comment type="pathway">
    <text evidence="2">Glycan metabolism; osmoregulated periplasmic glucan (OPG) biosynthesis.</text>
</comment>
<comment type="subcellular location">
    <subcellularLocation>
        <location evidence="1">Cell inner membrane</location>
        <topology evidence="1">Multi-pass membrane protein</topology>
    </subcellularLocation>
</comment>
<feature type="domain" description="Glycosyltransferase 2-like" evidence="14">
    <location>
        <begin position="213"/>
        <end position="407"/>
    </location>
</feature>
<dbReference type="AlphaFoldDB" id="A0A7I9VK33"/>
<accession>A0A7I9VK33</accession>
<evidence type="ECO:0000256" key="12">
    <source>
        <dbReference type="SAM" id="MobiDB-lite"/>
    </source>
</evidence>
<dbReference type="PANTHER" id="PTHR43867">
    <property type="entry name" value="CELLULOSE SYNTHASE CATALYTIC SUBUNIT A [UDP-FORMING]"/>
    <property type="match status" value="1"/>
</dbReference>
<protein>
    <recommendedName>
        <fullName evidence="4">Glucans biosynthesis glucosyltransferase H</fullName>
    </recommendedName>
</protein>
<dbReference type="Pfam" id="PF13632">
    <property type="entry name" value="Glyco_trans_2_3"/>
    <property type="match status" value="1"/>
</dbReference>
<keyword evidence="8 15" id="KW-0808">Transferase</keyword>
<evidence type="ECO:0000256" key="4">
    <source>
        <dbReference type="ARBA" id="ARBA00020585"/>
    </source>
</evidence>
<evidence type="ECO:0000256" key="9">
    <source>
        <dbReference type="ARBA" id="ARBA00022692"/>
    </source>
</evidence>
<dbReference type="NCBIfam" id="NF003956">
    <property type="entry name" value="PRK05454.1-3"/>
    <property type="match status" value="1"/>
</dbReference>
<feature type="region of interest" description="Disordered" evidence="12">
    <location>
        <begin position="1"/>
        <end position="32"/>
    </location>
</feature>